<feature type="region of interest" description="Disordered" evidence="1">
    <location>
        <begin position="1"/>
        <end position="32"/>
    </location>
</feature>
<organism evidence="2 3">
    <name type="scientific">Mycena pura</name>
    <dbReference type="NCBI Taxonomy" id="153505"/>
    <lineage>
        <taxon>Eukaryota</taxon>
        <taxon>Fungi</taxon>
        <taxon>Dikarya</taxon>
        <taxon>Basidiomycota</taxon>
        <taxon>Agaricomycotina</taxon>
        <taxon>Agaricomycetes</taxon>
        <taxon>Agaricomycetidae</taxon>
        <taxon>Agaricales</taxon>
        <taxon>Marasmiineae</taxon>
        <taxon>Mycenaceae</taxon>
        <taxon>Mycena</taxon>
    </lineage>
</organism>
<sequence>MEALLQAVDSELESRAAAQEQPQSQNDDYSHLWHPDDPFDFDAFHSYDGQSQPWTFLDGLDSGTSYDNTYIPDSQLAGTKRSLIPTTPENLYTKRPRNLSPPHLAPTISVLDLTVSDSKDVKPLSKGPKPRGRPRGSTKAPAAPTSAASAPVAVKRKAWSNSEIDNLLEGMLGTDQDKRFKKLTLAANRVWKTVAADGLCPGRDAGQMQRKFTTMLGIFKSLHAFRNFTGGGADADDYDWDNEEGVTTHLQNSQNLGCDVAHLNATVCKLWHDRGWYELFRNRYDNNPKVVRTTPRSSADAVSDAEVEDIKATNVVEIDDDDDSEIVSTTAPLYAKVSQEARPITPARVGSVTVKREPLTPLHTASSSVTPATASSSRTKHSSKANPQSGAKDDRYGLGKYFDIKAEVEQRNADRADKRERFKALSDAFPRMQEILANAENYPHEIVTQAQAMVSTYIQQAINF</sequence>
<evidence type="ECO:0000313" key="3">
    <source>
        <dbReference type="Proteomes" id="UP001219525"/>
    </source>
</evidence>
<gene>
    <name evidence="2" type="ORF">GGX14DRAFT_557462</name>
</gene>
<feature type="compositionally biased region" description="Low complexity" evidence="1">
    <location>
        <begin position="137"/>
        <end position="151"/>
    </location>
</feature>
<name>A0AAD7E2I4_9AGAR</name>
<evidence type="ECO:0000313" key="2">
    <source>
        <dbReference type="EMBL" id="KAJ7224602.1"/>
    </source>
</evidence>
<feature type="region of interest" description="Disordered" evidence="1">
    <location>
        <begin position="119"/>
        <end position="151"/>
    </location>
</feature>
<proteinExistence type="predicted"/>
<dbReference type="AlphaFoldDB" id="A0AAD7E2I4"/>
<dbReference type="Proteomes" id="UP001219525">
    <property type="component" value="Unassembled WGS sequence"/>
</dbReference>
<feature type="compositionally biased region" description="Low complexity" evidence="1">
    <location>
        <begin position="364"/>
        <end position="377"/>
    </location>
</feature>
<evidence type="ECO:0000256" key="1">
    <source>
        <dbReference type="SAM" id="MobiDB-lite"/>
    </source>
</evidence>
<keyword evidence="3" id="KW-1185">Reference proteome</keyword>
<dbReference type="EMBL" id="JARJCW010000005">
    <property type="protein sequence ID" value="KAJ7224602.1"/>
    <property type="molecule type" value="Genomic_DNA"/>
</dbReference>
<comment type="caution">
    <text evidence="2">The sequence shown here is derived from an EMBL/GenBank/DDBJ whole genome shotgun (WGS) entry which is preliminary data.</text>
</comment>
<accession>A0AAD7E2I4</accession>
<reference evidence="2" key="1">
    <citation type="submission" date="2023-03" db="EMBL/GenBank/DDBJ databases">
        <title>Massive genome expansion in bonnet fungi (Mycena s.s.) driven by repeated elements and novel gene families across ecological guilds.</title>
        <authorList>
            <consortium name="Lawrence Berkeley National Laboratory"/>
            <person name="Harder C.B."/>
            <person name="Miyauchi S."/>
            <person name="Viragh M."/>
            <person name="Kuo A."/>
            <person name="Thoen E."/>
            <person name="Andreopoulos B."/>
            <person name="Lu D."/>
            <person name="Skrede I."/>
            <person name="Drula E."/>
            <person name="Henrissat B."/>
            <person name="Morin E."/>
            <person name="Kohler A."/>
            <person name="Barry K."/>
            <person name="LaButti K."/>
            <person name="Morin E."/>
            <person name="Salamov A."/>
            <person name="Lipzen A."/>
            <person name="Mereny Z."/>
            <person name="Hegedus B."/>
            <person name="Baldrian P."/>
            <person name="Stursova M."/>
            <person name="Weitz H."/>
            <person name="Taylor A."/>
            <person name="Grigoriev I.V."/>
            <person name="Nagy L.G."/>
            <person name="Martin F."/>
            <person name="Kauserud H."/>
        </authorList>
    </citation>
    <scope>NUCLEOTIDE SEQUENCE</scope>
    <source>
        <strain evidence="2">9144</strain>
    </source>
</reference>
<protein>
    <submittedName>
        <fullName evidence="2">Uncharacterized protein</fullName>
    </submittedName>
</protein>
<feature type="region of interest" description="Disordered" evidence="1">
    <location>
        <begin position="348"/>
        <end position="396"/>
    </location>
</feature>